<dbReference type="InterPro" id="IPR009057">
    <property type="entry name" value="Homeodomain-like_sf"/>
</dbReference>
<dbReference type="Proteomes" id="UP000298781">
    <property type="component" value="Chromosome"/>
</dbReference>
<feature type="domain" description="Sigma-54 factor interaction" evidence="9">
    <location>
        <begin position="339"/>
        <end position="563"/>
    </location>
</feature>
<keyword evidence="6" id="KW-0010">Activator</keyword>
<dbReference type="CDD" id="cd00009">
    <property type="entry name" value="AAA"/>
    <property type="match status" value="1"/>
</dbReference>
<dbReference type="Pfam" id="PF02954">
    <property type="entry name" value="HTH_8"/>
    <property type="match status" value="1"/>
</dbReference>
<keyword evidence="1" id="KW-0547">Nucleotide-binding</keyword>
<dbReference type="Pfam" id="PF25601">
    <property type="entry name" value="AAA_lid_14"/>
    <property type="match status" value="1"/>
</dbReference>
<evidence type="ECO:0000256" key="2">
    <source>
        <dbReference type="ARBA" id="ARBA00022840"/>
    </source>
</evidence>
<evidence type="ECO:0000256" key="1">
    <source>
        <dbReference type="ARBA" id="ARBA00022741"/>
    </source>
</evidence>
<evidence type="ECO:0000256" key="7">
    <source>
        <dbReference type="ARBA" id="ARBA00023163"/>
    </source>
</evidence>
<dbReference type="FunFam" id="3.40.50.300:FF:000006">
    <property type="entry name" value="DNA-binding transcriptional regulator NtrC"/>
    <property type="match status" value="1"/>
</dbReference>
<evidence type="ECO:0000313" key="11">
    <source>
        <dbReference type="Proteomes" id="UP000298781"/>
    </source>
</evidence>
<dbReference type="Pfam" id="PF00158">
    <property type="entry name" value="Sigma54_activat"/>
    <property type="match status" value="1"/>
</dbReference>
<name>A0A4D7AYF1_9HYPH</name>
<dbReference type="PROSITE" id="PS00675">
    <property type="entry name" value="SIGMA54_INTERACT_1"/>
    <property type="match status" value="1"/>
</dbReference>
<dbReference type="InterPro" id="IPR003018">
    <property type="entry name" value="GAF"/>
</dbReference>
<dbReference type="EMBL" id="CP039690">
    <property type="protein sequence ID" value="QCI65291.1"/>
    <property type="molecule type" value="Genomic_DNA"/>
</dbReference>
<dbReference type="SMART" id="SM00382">
    <property type="entry name" value="AAA"/>
    <property type="match status" value="1"/>
</dbReference>
<organism evidence="10 11">
    <name type="scientific">Phreatobacter stygius</name>
    <dbReference type="NCBI Taxonomy" id="1940610"/>
    <lineage>
        <taxon>Bacteria</taxon>
        <taxon>Pseudomonadati</taxon>
        <taxon>Pseudomonadota</taxon>
        <taxon>Alphaproteobacteria</taxon>
        <taxon>Hyphomicrobiales</taxon>
        <taxon>Phreatobacteraceae</taxon>
        <taxon>Phreatobacter</taxon>
    </lineage>
</organism>
<dbReference type="InterPro" id="IPR002197">
    <property type="entry name" value="HTH_Fis"/>
</dbReference>
<dbReference type="InterPro" id="IPR025662">
    <property type="entry name" value="Sigma_54_int_dom_ATP-bd_1"/>
</dbReference>
<evidence type="ECO:0000256" key="4">
    <source>
        <dbReference type="ARBA" id="ARBA00023015"/>
    </source>
</evidence>
<dbReference type="InterPro" id="IPR058031">
    <property type="entry name" value="AAA_lid_NorR"/>
</dbReference>
<dbReference type="PROSITE" id="PS00688">
    <property type="entry name" value="SIGMA54_INTERACT_3"/>
    <property type="match status" value="1"/>
</dbReference>
<evidence type="ECO:0000259" key="9">
    <source>
        <dbReference type="PROSITE" id="PS50045"/>
    </source>
</evidence>
<dbReference type="SUPFAM" id="SSF52540">
    <property type="entry name" value="P-loop containing nucleoside triphosphate hydrolases"/>
    <property type="match status" value="1"/>
</dbReference>
<dbReference type="InterPro" id="IPR025943">
    <property type="entry name" value="Sigma_54_int_dom_ATP-bd_2"/>
</dbReference>
<dbReference type="PROSITE" id="PS00676">
    <property type="entry name" value="SIGMA54_INTERACT_2"/>
    <property type="match status" value="1"/>
</dbReference>
<dbReference type="Gene3D" id="3.40.50.300">
    <property type="entry name" value="P-loop containing nucleotide triphosphate hydrolases"/>
    <property type="match status" value="1"/>
</dbReference>
<feature type="region of interest" description="Disordered" evidence="8">
    <location>
        <begin position="305"/>
        <end position="330"/>
    </location>
</feature>
<dbReference type="InterPro" id="IPR027417">
    <property type="entry name" value="P-loop_NTPase"/>
</dbReference>
<dbReference type="GO" id="GO:0006355">
    <property type="term" value="P:regulation of DNA-templated transcription"/>
    <property type="evidence" value="ECO:0007669"/>
    <property type="project" value="InterPro"/>
</dbReference>
<keyword evidence="4" id="KW-0805">Transcription regulation</keyword>
<dbReference type="SUPFAM" id="SSF46689">
    <property type="entry name" value="Homeodomain-like"/>
    <property type="match status" value="1"/>
</dbReference>
<accession>A0A4D7AYF1</accession>
<evidence type="ECO:0000256" key="5">
    <source>
        <dbReference type="ARBA" id="ARBA00023125"/>
    </source>
</evidence>
<dbReference type="InterPro" id="IPR003593">
    <property type="entry name" value="AAA+_ATPase"/>
</dbReference>
<dbReference type="InterPro" id="IPR002078">
    <property type="entry name" value="Sigma_54_int"/>
</dbReference>
<evidence type="ECO:0000256" key="6">
    <source>
        <dbReference type="ARBA" id="ARBA00023159"/>
    </source>
</evidence>
<dbReference type="InterPro" id="IPR029016">
    <property type="entry name" value="GAF-like_dom_sf"/>
</dbReference>
<keyword evidence="11" id="KW-1185">Reference proteome</keyword>
<evidence type="ECO:0000256" key="3">
    <source>
        <dbReference type="ARBA" id="ARBA00023012"/>
    </source>
</evidence>
<dbReference type="KEGG" id="pstg:E8M01_14370"/>
<gene>
    <name evidence="10" type="ORF">E8M01_14370</name>
</gene>
<keyword evidence="7" id="KW-0804">Transcription</keyword>
<dbReference type="PANTHER" id="PTHR32071">
    <property type="entry name" value="TRANSCRIPTIONAL REGULATORY PROTEIN"/>
    <property type="match status" value="1"/>
</dbReference>
<dbReference type="GO" id="GO:0005524">
    <property type="term" value="F:ATP binding"/>
    <property type="evidence" value="ECO:0007669"/>
    <property type="project" value="UniProtKB-KW"/>
</dbReference>
<dbReference type="GO" id="GO:0043565">
    <property type="term" value="F:sequence-specific DNA binding"/>
    <property type="evidence" value="ECO:0007669"/>
    <property type="project" value="InterPro"/>
</dbReference>
<keyword evidence="2" id="KW-0067">ATP-binding</keyword>
<dbReference type="InterPro" id="IPR025944">
    <property type="entry name" value="Sigma_54_int_dom_CS"/>
</dbReference>
<keyword evidence="3" id="KW-0902">Two-component regulatory system</keyword>
<dbReference type="Gene3D" id="3.30.450.40">
    <property type="match status" value="1"/>
</dbReference>
<dbReference type="PANTHER" id="PTHR32071:SF77">
    <property type="entry name" value="TRANSCRIPTIONAL REGULATORY PROTEIN"/>
    <property type="match status" value="1"/>
</dbReference>
<keyword evidence="5" id="KW-0238">DNA-binding</keyword>
<dbReference type="PROSITE" id="PS50045">
    <property type="entry name" value="SIGMA54_INTERACT_4"/>
    <property type="match status" value="1"/>
</dbReference>
<dbReference type="AlphaFoldDB" id="A0A4D7AYF1"/>
<dbReference type="Gene3D" id="1.10.8.60">
    <property type="match status" value="1"/>
</dbReference>
<evidence type="ECO:0000256" key="8">
    <source>
        <dbReference type="SAM" id="MobiDB-lite"/>
    </source>
</evidence>
<proteinExistence type="predicted"/>
<dbReference type="OrthoDB" id="9762726at2"/>
<dbReference type="Gene3D" id="1.10.10.60">
    <property type="entry name" value="Homeodomain-like"/>
    <property type="match status" value="1"/>
</dbReference>
<reference evidence="10 11" key="1">
    <citation type="submission" date="2019-04" db="EMBL/GenBank/DDBJ databases">
        <title>Phreatobacter aquaticus sp. nov.</title>
        <authorList>
            <person name="Choi A."/>
        </authorList>
    </citation>
    <scope>NUCLEOTIDE SEQUENCE [LARGE SCALE GENOMIC DNA]</scope>
    <source>
        <strain evidence="10 11">KCTC 52518</strain>
    </source>
</reference>
<dbReference type="RefSeq" id="WP_136960738.1">
    <property type="nucleotide sequence ID" value="NZ_CP039690.1"/>
</dbReference>
<dbReference type="GO" id="GO:0000160">
    <property type="term" value="P:phosphorelay signal transduction system"/>
    <property type="evidence" value="ECO:0007669"/>
    <property type="project" value="UniProtKB-KW"/>
</dbReference>
<sequence>MASLKTTHHAERVLSTLQTLPSVGAEPRIASSWRRCLVEHKLDPARDGPPRTLTQAELKDFIQPMDGLIHLAMPEIETLYRLVRDGGYCVNFTDTNAVMIASRIPPADEALFRQWKLYTGSIFAEAIEGTNGVGTCLAEERPISVHRADHFREHWATMSCKVAPVFDHAGRLAGALNITSCRTELARPANDLALAVTVEAARRIEERIFRAHFGTAWIASLNGGGEDGGGQNVGGFNVGGFLAFDDDQKIIGASRAARLGLGLSDAAIQAGTRLSDVVVIDKGFERAAPETPIGMRRRDGTRLGHARISQPAAQRRSATTIRHRPARPPQDGQAALMRLAGGHAALARDVRRLIALADHDLPVLLHGETGTGKDLFARTLHAAGSRAGRPYVALNCAAMPESLIDSELFGYEAGAFTGARREGSKGLIVQADKGTLFLDEIGDMPLALQTRLLRVLENREVLPLGAGRPVPVDFRLISASHQDLAELTRDGRFRADLYYRLRGLQVDLPALRERTDKAALIDAVAREEAPEALISPAARAALLGYGWPGNIRQLRHVLRLAACTAEAGVIAADDLDLPALGHGGGTPSLAAAERTVIDDVLRSHAGRVPEAAGALGISRATLYRKLKRLRGITPGL</sequence>
<protein>
    <submittedName>
        <fullName evidence="10">Sigma-54-dependent Fis family transcriptional regulator</fullName>
    </submittedName>
</protein>
<evidence type="ECO:0000313" key="10">
    <source>
        <dbReference type="EMBL" id="QCI65291.1"/>
    </source>
</evidence>
<dbReference type="SUPFAM" id="SSF55781">
    <property type="entry name" value="GAF domain-like"/>
    <property type="match status" value="1"/>
</dbReference>
<dbReference type="Pfam" id="PF01590">
    <property type="entry name" value="GAF"/>
    <property type="match status" value="1"/>
</dbReference>